<proteinExistence type="predicted"/>
<evidence type="ECO:0000256" key="2">
    <source>
        <dbReference type="SAM" id="MobiDB-lite"/>
    </source>
</evidence>
<feature type="compositionally biased region" description="Polar residues" evidence="2">
    <location>
        <begin position="365"/>
        <end position="398"/>
    </location>
</feature>
<feature type="compositionally biased region" description="Polar residues" evidence="2">
    <location>
        <begin position="1096"/>
        <end position="1105"/>
    </location>
</feature>
<organism evidence="3 4">
    <name type="scientific">Setomelanomma holmii</name>
    <dbReference type="NCBI Taxonomy" id="210430"/>
    <lineage>
        <taxon>Eukaryota</taxon>
        <taxon>Fungi</taxon>
        <taxon>Dikarya</taxon>
        <taxon>Ascomycota</taxon>
        <taxon>Pezizomycotina</taxon>
        <taxon>Dothideomycetes</taxon>
        <taxon>Pleosporomycetidae</taxon>
        <taxon>Pleosporales</taxon>
        <taxon>Pleosporineae</taxon>
        <taxon>Phaeosphaeriaceae</taxon>
        <taxon>Setomelanomma</taxon>
    </lineage>
</organism>
<feature type="compositionally biased region" description="Low complexity" evidence="2">
    <location>
        <begin position="1109"/>
        <end position="1121"/>
    </location>
</feature>
<gene>
    <name evidence="3" type="ORF">EK21DRAFT_78183</name>
</gene>
<feature type="region of interest" description="Disordered" evidence="2">
    <location>
        <begin position="1200"/>
        <end position="1223"/>
    </location>
</feature>
<accession>A0A9P4GZA8</accession>
<keyword evidence="1" id="KW-0175">Coiled coil</keyword>
<feature type="region of interest" description="Disordered" evidence="2">
    <location>
        <begin position="197"/>
        <end position="275"/>
    </location>
</feature>
<feature type="region of interest" description="Disordered" evidence="2">
    <location>
        <begin position="961"/>
        <end position="1036"/>
    </location>
</feature>
<feature type="compositionally biased region" description="Basic and acidic residues" evidence="2">
    <location>
        <begin position="841"/>
        <end position="851"/>
    </location>
</feature>
<feature type="region of interest" description="Disordered" evidence="2">
    <location>
        <begin position="1095"/>
        <end position="1187"/>
    </location>
</feature>
<feature type="coiled-coil region" evidence="1">
    <location>
        <begin position="427"/>
        <end position="513"/>
    </location>
</feature>
<feature type="region of interest" description="Disordered" evidence="2">
    <location>
        <begin position="766"/>
        <end position="856"/>
    </location>
</feature>
<name>A0A9P4GZA8_9PLEO</name>
<dbReference type="AlphaFoldDB" id="A0A9P4GZA8"/>
<dbReference type="EMBL" id="ML978287">
    <property type="protein sequence ID" value="KAF2024702.1"/>
    <property type="molecule type" value="Genomic_DNA"/>
</dbReference>
<feature type="region of interest" description="Disordered" evidence="2">
    <location>
        <begin position="361"/>
        <end position="427"/>
    </location>
</feature>
<evidence type="ECO:0000313" key="3">
    <source>
        <dbReference type="EMBL" id="KAF2024702.1"/>
    </source>
</evidence>
<feature type="compositionally biased region" description="Basic and acidic residues" evidence="2">
    <location>
        <begin position="200"/>
        <end position="209"/>
    </location>
</feature>
<feature type="compositionally biased region" description="Polar residues" evidence="2">
    <location>
        <begin position="766"/>
        <end position="790"/>
    </location>
</feature>
<sequence length="1223" mass="133724">MSSKRIFSWSKRQSGSEVYYRTGGIVPIDASPDLISHGFEAKVRVTPNSERKRPSDLKIVTDNKQVVLNSRSSTYNVALVSAASNLQAVFNDILRSPAPFVATCPRSASVLKPLPSRPRSLSLPSSPKLPVELPGSILQENQGFPPCATTENPALACPTIENTQGTTRSARKDFEDQEAVLDLLDLFAEPLAHARSVPDLGRRDGDMRSVRSGNALNSTASVKSSPSKLQHKKLLSETSSRRRSRTDLLTSPSASDPKLTALADGNGPDNSGRTRNARKIEELKATISNQDHTISTLQSQFSSLRASHESHIASLTDTHLAEVASLKNYARVLEDQLAHRPSLHHASSNNLLFVLDTTEPRTPIHESSQPATESGSATSTKSFRSALEKQSQSPQRPRNSPEMESLKRKLSTTRRPETTNRNLLPELNQYKQNNVALQYQIESLMAKLNESKKNERALKTSAEEAERQCEEWREKAAEADKMTKSAQSLQNTIDHLENRLEIANIEKLDAQEQLYNVQSAKSPFELPKLQAAKNTHLSMSTVFSSDSPVSHGDTQELSTLAAFVAHIERLQDQVRQKDATISDLEANRAQLQQRHEQLERDQQALGLQMGIQNELMRKTRQSDSHIEQLRAAIIERETIIGEKEKSMRILQRQLDRHKLLLQAQIRRNATMTLHITVDQSTLPELGTLAKRADIDKWVEGLQDRLKKEKTMSNVEQSNDSRQTTLTNLRDEIDFYVREIILYKLDIRGYKSDIKKLKKITTQLSTYGSRASDLGSDTSSLRPAGTPNQARFSPLSPEIGSSGVPSPILEGPRHGLSTVDVPQPIPDGELGVKLPTNNPNPSREREDVRPDTSHSASHAVKIDIAGEADCLPHEVASSPVECSFEERRPTSPSPALMKFSDLLHNVPEIKPLPSLRHGRSMSESILPSFATSSARGMAQAYAATDHLASSPSSIDITSMAGRDQEENVPQPSMSRQNSNASAVRVVPPHMARDMRDSMASSPSPMPPSFLRSRAGSAGSSTANNTTDAPPERKLSTASSSSVPFVIGMGSPHNPTIVPLAASMPLTSCSITRNAPLKISTSRVGVGGTMASCMPVTSPVSPTNTSRLEPPTKVAATKPTPVVSATPSRKFSLSRNHDEQAPTPPRTPSHSRTISGGSIRTAIRLPRTRDKEKVAHKMRKDSIGMPQPLGSPFAVNMSASESAGVSRPIERGDGEGLAYSIGEAI</sequence>
<feature type="compositionally biased region" description="Polar residues" evidence="2">
    <location>
        <begin position="1123"/>
        <end position="1132"/>
    </location>
</feature>
<evidence type="ECO:0000313" key="4">
    <source>
        <dbReference type="Proteomes" id="UP000799777"/>
    </source>
</evidence>
<reference evidence="3" key="1">
    <citation type="journal article" date="2020" name="Stud. Mycol.">
        <title>101 Dothideomycetes genomes: a test case for predicting lifestyles and emergence of pathogens.</title>
        <authorList>
            <person name="Haridas S."/>
            <person name="Albert R."/>
            <person name="Binder M."/>
            <person name="Bloem J."/>
            <person name="Labutti K."/>
            <person name="Salamov A."/>
            <person name="Andreopoulos B."/>
            <person name="Baker S."/>
            <person name="Barry K."/>
            <person name="Bills G."/>
            <person name="Bluhm B."/>
            <person name="Cannon C."/>
            <person name="Castanera R."/>
            <person name="Culley D."/>
            <person name="Daum C."/>
            <person name="Ezra D."/>
            <person name="Gonzalez J."/>
            <person name="Henrissat B."/>
            <person name="Kuo A."/>
            <person name="Liang C."/>
            <person name="Lipzen A."/>
            <person name="Lutzoni F."/>
            <person name="Magnuson J."/>
            <person name="Mondo S."/>
            <person name="Nolan M."/>
            <person name="Ohm R."/>
            <person name="Pangilinan J."/>
            <person name="Park H.-J."/>
            <person name="Ramirez L."/>
            <person name="Alfaro M."/>
            <person name="Sun H."/>
            <person name="Tritt A."/>
            <person name="Yoshinaga Y."/>
            <person name="Zwiers L.-H."/>
            <person name="Turgeon B."/>
            <person name="Goodwin S."/>
            <person name="Spatafora J."/>
            <person name="Crous P."/>
            <person name="Grigoriev I."/>
        </authorList>
    </citation>
    <scope>NUCLEOTIDE SEQUENCE</scope>
    <source>
        <strain evidence="3">CBS 110217</strain>
    </source>
</reference>
<keyword evidence="4" id="KW-1185">Reference proteome</keyword>
<dbReference type="Proteomes" id="UP000799777">
    <property type="component" value="Unassembled WGS sequence"/>
</dbReference>
<comment type="caution">
    <text evidence="3">The sequence shown here is derived from an EMBL/GenBank/DDBJ whole genome shotgun (WGS) entry which is preliminary data.</text>
</comment>
<feature type="compositionally biased region" description="Polar residues" evidence="2">
    <location>
        <begin position="966"/>
        <end position="980"/>
    </location>
</feature>
<feature type="compositionally biased region" description="Low complexity" evidence="2">
    <location>
        <begin position="996"/>
        <end position="1025"/>
    </location>
</feature>
<feature type="coiled-coil region" evidence="1">
    <location>
        <begin position="567"/>
        <end position="608"/>
    </location>
</feature>
<dbReference type="OrthoDB" id="5431474at2759"/>
<feature type="compositionally biased region" description="Polar residues" evidence="2">
    <location>
        <begin position="211"/>
        <end position="228"/>
    </location>
</feature>
<evidence type="ECO:0000256" key="1">
    <source>
        <dbReference type="SAM" id="Coils"/>
    </source>
</evidence>
<protein>
    <submittedName>
        <fullName evidence="3">Uncharacterized protein</fullName>
    </submittedName>
</protein>